<dbReference type="Proteomes" id="UP000077755">
    <property type="component" value="Chromosome 7"/>
</dbReference>
<dbReference type="AlphaFoldDB" id="A0A164T2K7"/>
<dbReference type="EMBL" id="LNRQ01000007">
    <property type="protein sequence ID" value="KZM86968.1"/>
    <property type="molecule type" value="Genomic_DNA"/>
</dbReference>
<evidence type="ECO:0000313" key="1">
    <source>
        <dbReference type="EMBL" id="KZM86968.1"/>
    </source>
</evidence>
<dbReference type="EMBL" id="CP093349">
    <property type="protein sequence ID" value="WOH08197.1"/>
    <property type="molecule type" value="Genomic_DNA"/>
</dbReference>
<keyword evidence="3" id="KW-1185">Reference proteome</keyword>
<protein>
    <recommendedName>
        <fullName evidence="4">Replication protein A OB domain-containing protein</fullName>
    </recommendedName>
</protein>
<proteinExistence type="predicted"/>
<sequence>MAEIPYQMISNLRPQTTTAWRLKVRVTRIWQAIDRQGETVGINLIFVDELLFVAEGVDYIQRHVFHFTDLSAIMDAARESNFLTDVVGILQQVQPISTYRNKYNQLKYSIQFTINDMHTSAQVIFYDEMAQSFDQEVHDAGQHPIIVIISSVKARLIQAIRFFINLNHEAVKDLRDALRLTNWRLH</sequence>
<name>A0A164T2K7_DAUCS</name>
<dbReference type="InterPro" id="IPR012340">
    <property type="entry name" value="NA-bd_OB-fold"/>
</dbReference>
<organism evidence="1">
    <name type="scientific">Daucus carota subsp. sativus</name>
    <name type="common">Carrot</name>
    <dbReference type="NCBI Taxonomy" id="79200"/>
    <lineage>
        <taxon>Eukaryota</taxon>
        <taxon>Viridiplantae</taxon>
        <taxon>Streptophyta</taxon>
        <taxon>Embryophyta</taxon>
        <taxon>Tracheophyta</taxon>
        <taxon>Spermatophyta</taxon>
        <taxon>Magnoliopsida</taxon>
        <taxon>eudicotyledons</taxon>
        <taxon>Gunneridae</taxon>
        <taxon>Pentapetalae</taxon>
        <taxon>asterids</taxon>
        <taxon>campanulids</taxon>
        <taxon>Apiales</taxon>
        <taxon>Apiaceae</taxon>
        <taxon>Apioideae</taxon>
        <taxon>Scandiceae</taxon>
        <taxon>Daucinae</taxon>
        <taxon>Daucus</taxon>
        <taxon>Daucus sect. Daucus</taxon>
    </lineage>
</organism>
<evidence type="ECO:0000313" key="2">
    <source>
        <dbReference type="EMBL" id="WOH08197.1"/>
    </source>
</evidence>
<evidence type="ECO:0008006" key="4">
    <source>
        <dbReference type="Google" id="ProtNLM"/>
    </source>
</evidence>
<reference evidence="1" key="1">
    <citation type="journal article" date="2016" name="Nat. Genet.">
        <title>A high-quality carrot genome assembly provides new insights into carotenoid accumulation and asterid genome evolution.</title>
        <authorList>
            <person name="Iorizzo M."/>
            <person name="Ellison S."/>
            <person name="Senalik D."/>
            <person name="Zeng P."/>
            <person name="Satapoomin P."/>
            <person name="Huang J."/>
            <person name="Bowman M."/>
            <person name="Iovene M."/>
            <person name="Sanseverino W."/>
            <person name="Cavagnaro P."/>
            <person name="Yildiz M."/>
            <person name="Macko-Podgorni A."/>
            <person name="Moranska E."/>
            <person name="Grzebelus E."/>
            <person name="Grzebelus D."/>
            <person name="Ashrafi H."/>
            <person name="Zheng Z."/>
            <person name="Cheng S."/>
            <person name="Spooner D."/>
            <person name="Van Deynze A."/>
            <person name="Simon P."/>
        </authorList>
    </citation>
    <scope>NUCLEOTIDE SEQUENCE [LARGE SCALE GENOMIC DNA]</scope>
    <source>
        <tissue evidence="1">Leaf</tissue>
    </source>
</reference>
<dbReference type="SUPFAM" id="SSF50249">
    <property type="entry name" value="Nucleic acid-binding proteins"/>
    <property type="match status" value="1"/>
</dbReference>
<dbReference type="Gramene" id="KZM86968">
    <property type="protein sequence ID" value="KZM86968"/>
    <property type="gene ID" value="DCAR_024102"/>
</dbReference>
<evidence type="ECO:0000313" key="3">
    <source>
        <dbReference type="Proteomes" id="UP000077755"/>
    </source>
</evidence>
<dbReference type="Gene3D" id="2.40.50.140">
    <property type="entry name" value="Nucleic acid-binding proteins"/>
    <property type="match status" value="1"/>
</dbReference>
<gene>
    <name evidence="1" type="ORF">DCAR_024102</name>
    <name evidence="2" type="ORF">DCAR_0727634</name>
</gene>
<accession>A0A164T2K7</accession>
<reference evidence="2" key="2">
    <citation type="submission" date="2022-03" db="EMBL/GenBank/DDBJ databases">
        <title>Draft title - Genomic analysis of global carrot germplasm unveils the trajectory of domestication and the origin of high carotenoid orange carrot.</title>
        <authorList>
            <person name="Iorizzo M."/>
            <person name="Ellison S."/>
            <person name="Senalik D."/>
            <person name="Macko-Podgorni A."/>
            <person name="Grzebelus D."/>
            <person name="Bostan H."/>
            <person name="Rolling W."/>
            <person name="Curaba J."/>
            <person name="Simon P."/>
        </authorList>
    </citation>
    <scope>NUCLEOTIDE SEQUENCE</scope>
    <source>
        <tissue evidence="2">Leaf</tissue>
    </source>
</reference>